<sequence length="821" mass="91612">MIQEDQNQMCSTNNCGDRPSSSSKKLKQKRVPQRGLGVAQLEKIRMEEQQKKDGNNFSSSSQISPTNSPSHHGIPLPNFAITTNQNPSKSCVPPYSPPSPPPIPMSLSPPNPVFRACSLPNTENFHLGPVPFLSPTNGDGFQVGWPSIPVHGNFNFPKLWHANPHEFSHDHIGENAIFPPSLSLPFEDCSVAPLSDVLPRSTLQHQPPSSLVNGLSSPSVLNFPMEPPSNQSFYANYPPLCPDEEKMMIGMKRSCPFPLDSPPIPTFHSKFAPVITHPLSRSNESTSNGNGGTTTYNLGYSSNPIFRDIPSCPITMPAEPANARKINISENGNSHTGEFLSLAPTTLTSSFPNSRLKQFCKYDTLRYQVSIEDTVMDSRQAGPSQQPNLLSFFPSTKLEATTLPLSPPASLSSCNTEGSYRAMDFLEHRKQQLLGNFEEFEKEFLPPYDPLLESNLNLLKNISSIEEMENDFVRNQLNIRRFQLSNSNPPILKQLETKVMLSKQTHEISDLPPLTEDLDSETPNHSNDSSNQLLGSLSSDFVLSIHANNMKLANEENQNMKNIVYIDLSDTSDTDQPTDFSLENLNTNSKSPAQIHEIAYPPTPPSSLLKELGYELPKQTDTNDQLITGSQSSDDLMCFDDLPPLDPAFLAFIDFEIPTSPHMEIDKAAYISKAATDYGEEFAKKVDGNLRILQETMKRTSKCSNTREKLEKGVCCGGRCWRYMESKLRAMQTIPRGRKKKGFELTADQINFQKQRQKIKNRESAAAAYNKGKARIKSLEAQVKELKAENRIRRNLMKFMENASHIPLEKRSLSRTTSGFM</sequence>
<dbReference type="AlphaFoldDB" id="A0A803MZN0"/>
<protein>
    <recommendedName>
        <fullName evidence="8">BZIP domain-containing protein</fullName>
    </recommendedName>
</protein>
<reference evidence="6" key="2">
    <citation type="submission" date="2021-03" db="UniProtKB">
        <authorList>
            <consortium name="EnsemblPlants"/>
        </authorList>
    </citation>
    <scope>IDENTIFICATION</scope>
</reference>
<dbReference type="GO" id="GO:0003700">
    <property type="term" value="F:DNA-binding transcription factor activity"/>
    <property type="evidence" value="ECO:0007669"/>
    <property type="project" value="InterPro"/>
</dbReference>
<feature type="region of interest" description="Disordered" evidence="5">
    <location>
        <begin position="509"/>
        <end position="533"/>
    </location>
</feature>
<evidence type="ECO:0000256" key="5">
    <source>
        <dbReference type="SAM" id="MobiDB-lite"/>
    </source>
</evidence>
<keyword evidence="7" id="KW-1185">Reference proteome</keyword>
<evidence type="ECO:0000313" key="7">
    <source>
        <dbReference type="Proteomes" id="UP000596660"/>
    </source>
</evidence>
<dbReference type="InterPro" id="IPR040356">
    <property type="entry name" value="SPEAR"/>
</dbReference>
<feature type="compositionally biased region" description="Basic and acidic residues" evidence="5">
    <location>
        <begin position="42"/>
        <end position="54"/>
    </location>
</feature>
<feature type="compositionally biased region" description="Polar residues" evidence="5">
    <location>
        <begin position="1"/>
        <end position="23"/>
    </location>
</feature>
<keyword evidence="4" id="KW-0175">Coiled coil</keyword>
<evidence type="ECO:0000256" key="3">
    <source>
        <dbReference type="ARBA" id="ARBA00023163"/>
    </source>
</evidence>
<name>A0A803MZN0_CHEQI</name>
<keyword evidence="1" id="KW-0678">Repressor</keyword>
<feature type="coiled-coil region" evidence="4">
    <location>
        <begin position="769"/>
        <end position="796"/>
    </location>
</feature>
<evidence type="ECO:0000313" key="6">
    <source>
        <dbReference type="EnsemblPlants" id="AUR62037870-RA:cds"/>
    </source>
</evidence>
<dbReference type="PANTHER" id="PTHR33388:SF1">
    <property type="entry name" value="PROTEIN SPEAR2"/>
    <property type="match status" value="1"/>
</dbReference>
<dbReference type="Gramene" id="AUR62037870-RA">
    <property type="protein sequence ID" value="AUR62037870-RA:cds"/>
    <property type="gene ID" value="AUR62037870"/>
</dbReference>
<keyword evidence="3" id="KW-0804">Transcription</keyword>
<feature type="compositionally biased region" description="Low complexity" evidence="5">
    <location>
        <begin position="55"/>
        <end position="70"/>
    </location>
</feature>
<accession>A0A803MZN0</accession>
<dbReference type="PANTHER" id="PTHR33388">
    <property type="entry name" value="OS01G0212500 PROTEIN"/>
    <property type="match status" value="1"/>
</dbReference>
<evidence type="ECO:0000256" key="1">
    <source>
        <dbReference type="ARBA" id="ARBA00022491"/>
    </source>
</evidence>
<dbReference type="Proteomes" id="UP000596660">
    <property type="component" value="Unplaced"/>
</dbReference>
<reference evidence="6" key="1">
    <citation type="journal article" date="2017" name="Nature">
        <title>The genome of Chenopodium quinoa.</title>
        <authorList>
            <person name="Jarvis D.E."/>
            <person name="Ho Y.S."/>
            <person name="Lightfoot D.J."/>
            <person name="Schmoeckel S.M."/>
            <person name="Li B."/>
            <person name="Borm T.J.A."/>
            <person name="Ohyanagi H."/>
            <person name="Mineta K."/>
            <person name="Michell C.T."/>
            <person name="Saber N."/>
            <person name="Kharbatia N.M."/>
            <person name="Rupper R.R."/>
            <person name="Sharp A.R."/>
            <person name="Dally N."/>
            <person name="Boughton B.A."/>
            <person name="Woo Y.H."/>
            <person name="Gao G."/>
            <person name="Schijlen E.G.W.M."/>
            <person name="Guo X."/>
            <person name="Momin A.A."/>
            <person name="Negrao S."/>
            <person name="Al-Babili S."/>
            <person name="Gehring C."/>
            <person name="Roessner U."/>
            <person name="Jung C."/>
            <person name="Murphy K."/>
            <person name="Arold S.T."/>
            <person name="Gojobori T."/>
            <person name="van der Linden C.G."/>
            <person name="van Loo E.N."/>
            <person name="Jellen E.N."/>
            <person name="Maughan P.J."/>
            <person name="Tester M."/>
        </authorList>
    </citation>
    <scope>NUCLEOTIDE SEQUENCE [LARGE SCALE GENOMIC DNA]</scope>
    <source>
        <strain evidence="6">cv. PI 614886</strain>
    </source>
</reference>
<dbReference type="EnsemblPlants" id="AUR62037870-RA">
    <property type="protein sequence ID" value="AUR62037870-RA:cds"/>
    <property type="gene ID" value="AUR62037870"/>
</dbReference>
<evidence type="ECO:0008006" key="8">
    <source>
        <dbReference type="Google" id="ProtNLM"/>
    </source>
</evidence>
<feature type="region of interest" description="Disordered" evidence="5">
    <location>
        <begin position="1"/>
        <end position="101"/>
    </location>
</feature>
<evidence type="ECO:0000256" key="4">
    <source>
        <dbReference type="SAM" id="Coils"/>
    </source>
</evidence>
<feature type="compositionally biased region" description="Polar residues" evidence="5">
    <location>
        <begin position="521"/>
        <end position="533"/>
    </location>
</feature>
<organism evidence="6 7">
    <name type="scientific">Chenopodium quinoa</name>
    <name type="common">Quinoa</name>
    <dbReference type="NCBI Taxonomy" id="63459"/>
    <lineage>
        <taxon>Eukaryota</taxon>
        <taxon>Viridiplantae</taxon>
        <taxon>Streptophyta</taxon>
        <taxon>Embryophyta</taxon>
        <taxon>Tracheophyta</taxon>
        <taxon>Spermatophyta</taxon>
        <taxon>Magnoliopsida</taxon>
        <taxon>eudicotyledons</taxon>
        <taxon>Gunneridae</taxon>
        <taxon>Pentapetalae</taxon>
        <taxon>Caryophyllales</taxon>
        <taxon>Chenopodiaceae</taxon>
        <taxon>Chenopodioideae</taxon>
        <taxon>Atripliceae</taxon>
        <taxon>Chenopodium</taxon>
    </lineage>
</organism>
<keyword evidence="2" id="KW-0805">Transcription regulation</keyword>
<proteinExistence type="predicted"/>
<evidence type="ECO:0000256" key="2">
    <source>
        <dbReference type="ARBA" id="ARBA00023015"/>
    </source>
</evidence>